<dbReference type="PANTHER" id="PTHR43674">
    <property type="entry name" value="NITRILASE C965.09-RELATED"/>
    <property type="match status" value="1"/>
</dbReference>
<keyword evidence="1 3" id="KW-0378">Hydrolase</keyword>
<keyword evidence="4" id="KW-1185">Reference proteome</keyword>
<evidence type="ECO:0000259" key="2">
    <source>
        <dbReference type="Pfam" id="PF00795"/>
    </source>
</evidence>
<dbReference type="OrthoDB" id="5357560at2"/>
<dbReference type="CDD" id="cd07197">
    <property type="entry name" value="nitrilase"/>
    <property type="match status" value="1"/>
</dbReference>
<protein>
    <submittedName>
        <fullName evidence="3">Carbon-nitrogen hydrolase family protein</fullName>
    </submittedName>
</protein>
<evidence type="ECO:0000256" key="1">
    <source>
        <dbReference type="ARBA" id="ARBA00022801"/>
    </source>
</evidence>
<dbReference type="AlphaFoldDB" id="A0A3D8IQX4"/>
<feature type="domain" description="CN hydrolase" evidence="2">
    <location>
        <begin position="39"/>
        <end position="257"/>
    </location>
</feature>
<dbReference type="InterPro" id="IPR050345">
    <property type="entry name" value="Aliph_Amidase/BUP"/>
</dbReference>
<accession>A0A3D8IQX4</accession>
<dbReference type="EMBL" id="NXLQ01000001">
    <property type="protein sequence ID" value="RDU67659.1"/>
    <property type="molecule type" value="Genomic_DNA"/>
</dbReference>
<gene>
    <name evidence="3" type="ORF">CQA53_01260</name>
</gene>
<reference evidence="3 4" key="1">
    <citation type="submission" date="2018-04" db="EMBL/GenBank/DDBJ databases">
        <title>Novel Campyloabacter and Helicobacter Species and Strains.</title>
        <authorList>
            <person name="Mannion A.J."/>
            <person name="Shen Z."/>
            <person name="Fox J.G."/>
        </authorList>
    </citation>
    <scope>NUCLEOTIDE SEQUENCE [LARGE SCALE GENOMIC DNA]</scope>
    <source>
        <strain evidence="3 4">MIT 17-337</strain>
    </source>
</reference>
<evidence type="ECO:0000313" key="3">
    <source>
        <dbReference type="EMBL" id="RDU67659.1"/>
    </source>
</evidence>
<dbReference type="Gene3D" id="3.60.110.10">
    <property type="entry name" value="Carbon-nitrogen hydrolase"/>
    <property type="match status" value="1"/>
</dbReference>
<comment type="caution">
    <text evidence="3">The sequence shown here is derived from an EMBL/GenBank/DDBJ whole genome shotgun (WGS) entry which is preliminary data.</text>
</comment>
<dbReference type="SUPFAM" id="SSF56317">
    <property type="entry name" value="Carbon-nitrogen hydrolase"/>
    <property type="match status" value="1"/>
</dbReference>
<dbReference type="GO" id="GO:0033388">
    <property type="term" value="P:putrescine biosynthetic process from arginine"/>
    <property type="evidence" value="ECO:0007669"/>
    <property type="project" value="TreeGrafter"/>
</dbReference>
<dbReference type="InterPro" id="IPR003010">
    <property type="entry name" value="C-N_Hydrolase"/>
</dbReference>
<sequence length="264" mass="31117">MKELILENFSNNIAIFQLENLMDTTRINTYMKSLPQGTIILFGEYVLEPFFSEQWKINPPQELKDKNKLDFLMEFCKEYRHTLVIPSVQYKNKGYYKNMVIFANGKSYTYTQQRMIQYDHWNEVNFFSNDTTKLPKTPFIFRAGNLKVGILFGFEAHFDEFWMGFKKACVDVVLVATASTFSSQERWKSLLTTHSFTNSCYVFRANRIGKYKANDGYEWDFYGHSFVSLGQKIIDSLNADEGMLCVELDTQSLQNLKDEWKFRE</sequence>
<dbReference type="InterPro" id="IPR036526">
    <property type="entry name" value="C-N_Hydrolase_sf"/>
</dbReference>
<dbReference type="Pfam" id="PF00795">
    <property type="entry name" value="CN_hydrolase"/>
    <property type="match status" value="1"/>
</dbReference>
<organism evidence="3 4">
    <name type="scientific">Helicobacter didelphidarum</name>
    <dbReference type="NCBI Taxonomy" id="2040648"/>
    <lineage>
        <taxon>Bacteria</taxon>
        <taxon>Pseudomonadati</taxon>
        <taxon>Campylobacterota</taxon>
        <taxon>Epsilonproteobacteria</taxon>
        <taxon>Campylobacterales</taxon>
        <taxon>Helicobacteraceae</taxon>
        <taxon>Helicobacter</taxon>
    </lineage>
</organism>
<dbReference type="GO" id="GO:0050126">
    <property type="term" value="F:N-carbamoylputrescine amidase activity"/>
    <property type="evidence" value="ECO:0007669"/>
    <property type="project" value="TreeGrafter"/>
</dbReference>
<name>A0A3D8IQX4_9HELI</name>
<evidence type="ECO:0000313" key="4">
    <source>
        <dbReference type="Proteomes" id="UP000256379"/>
    </source>
</evidence>
<dbReference type="PANTHER" id="PTHR43674:SF2">
    <property type="entry name" value="BETA-UREIDOPROPIONASE"/>
    <property type="match status" value="1"/>
</dbReference>
<dbReference type="Proteomes" id="UP000256379">
    <property type="component" value="Unassembled WGS sequence"/>
</dbReference>
<dbReference type="RefSeq" id="WP_115542185.1">
    <property type="nucleotide sequence ID" value="NZ_NXLQ01000001.1"/>
</dbReference>
<proteinExistence type="predicted"/>